<organism evidence="2 3">
    <name type="scientific">Trema orientale</name>
    <name type="common">Charcoal tree</name>
    <name type="synonym">Celtis orientalis</name>
    <dbReference type="NCBI Taxonomy" id="63057"/>
    <lineage>
        <taxon>Eukaryota</taxon>
        <taxon>Viridiplantae</taxon>
        <taxon>Streptophyta</taxon>
        <taxon>Embryophyta</taxon>
        <taxon>Tracheophyta</taxon>
        <taxon>Spermatophyta</taxon>
        <taxon>Magnoliopsida</taxon>
        <taxon>eudicotyledons</taxon>
        <taxon>Gunneridae</taxon>
        <taxon>Pentapetalae</taxon>
        <taxon>rosids</taxon>
        <taxon>fabids</taxon>
        <taxon>Rosales</taxon>
        <taxon>Cannabaceae</taxon>
        <taxon>Trema</taxon>
    </lineage>
</organism>
<proteinExistence type="predicted"/>
<feature type="compositionally biased region" description="Polar residues" evidence="1">
    <location>
        <begin position="1"/>
        <end position="44"/>
    </location>
</feature>
<evidence type="ECO:0000313" key="3">
    <source>
        <dbReference type="Proteomes" id="UP000237000"/>
    </source>
</evidence>
<evidence type="ECO:0000256" key="1">
    <source>
        <dbReference type="SAM" id="MobiDB-lite"/>
    </source>
</evidence>
<reference evidence="3" key="1">
    <citation type="submission" date="2016-06" db="EMBL/GenBank/DDBJ databases">
        <title>Parallel loss of symbiosis genes in relatives of nitrogen-fixing non-legume Parasponia.</title>
        <authorList>
            <person name="Van Velzen R."/>
            <person name="Holmer R."/>
            <person name="Bu F."/>
            <person name="Rutten L."/>
            <person name="Van Zeijl A."/>
            <person name="Liu W."/>
            <person name="Santuari L."/>
            <person name="Cao Q."/>
            <person name="Sharma T."/>
            <person name="Shen D."/>
            <person name="Roswanjaya Y."/>
            <person name="Wardhani T."/>
            <person name="Kalhor M.S."/>
            <person name="Jansen J."/>
            <person name="Van den Hoogen J."/>
            <person name="Gungor B."/>
            <person name="Hartog M."/>
            <person name="Hontelez J."/>
            <person name="Verver J."/>
            <person name="Yang W.-C."/>
            <person name="Schijlen E."/>
            <person name="Repin R."/>
            <person name="Schilthuizen M."/>
            <person name="Schranz E."/>
            <person name="Heidstra R."/>
            <person name="Miyata K."/>
            <person name="Fedorova E."/>
            <person name="Kohlen W."/>
            <person name="Bisseling T."/>
            <person name="Smit S."/>
            <person name="Geurts R."/>
        </authorList>
    </citation>
    <scope>NUCLEOTIDE SEQUENCE [LARGE SCALE GENOMIC DNA]</scope>
    <source>
        <strain evidence="3">cv. RG33-2</strain>
    </source>
</reference>
<accession>A0A2P5B7E5</accession>
<comment type="caution">
    <text evidence="2">The sequence shown here is derived from an EMBL/GenBank/DDBJ whole genome shotgun (WGS) entry which is preliminary data.</text>
</comment>
<dbReference type="EMBL" id="JXTC01000588">
    <property type="protein sequence ID" value="PON44676.1"/>
    <property type="molecule type" value="Genomic_DNA"/>
</dbReference>
<keyword evidence="3" id="KW-1185">Reference proteome</keyword>
<dbReference type="InParanoid" id="A0A2P5B7E5"/>
<feature type="non-terminal residue" evidence="2">
    <location>
        <position position="1"/>
    </location>
</feature>
<gene>
    <name evidence="2" type="ORF">TorRG33x02_330340</name>
</gene>
<feature type="region of interest" description="Disordered" evidence="1">
    <location>
        <begin position="1"/>
        <end position="76"/>
    </location>
</feature>
<dbReference type="Proteomes" id="UP000237000">
    <property type="component" value="Unassembled WGS sequence"/>
</dbReference>
<evidence type="ECO:0000313" key="2">
    <source>
        <dbReference type="EMBL" id="PON44676.1"/>
    </source>
</evidence>
<protein>
    <submittedName>
        <fullName evidence="2">Uncharacterized protein</fullName>
    </submittedName>
</protein>
<sequence length="105" mass="11839">EIPKSSSHPENPSLPEGSNQPSNSYSGTHHTLRNQTQLSKSMHAQSWRRHPARKSINFAKARGLPKALSNPQLRRLPYSSQAYETPAHENPMASSTSHFDWVFFS</sequence>
<name>A0A2P5B7E5_TREOI</name>
<dbReference type="AlphaFoldDB" id="A0A2P5B7E5"/>